<name>A0A820RVT7_9BILA</name>
<protein>
    <submittedName>
        <fullName evidence="1">Uncharacterized protein</fullName>
    </submittedName>
</protein>
<accession>A0A820RVT7</accession>
<feature type="non-terminal residue" evidence="1">
    <location>
        <position position="1"/>
    </location>
</feature>
<evidence type="ECO:0000313" key="1">
    <source>
        <dbReference type="EMBL" id="CAF4442236.1"/>
    </source>
</evidence>
<comment type="caution">
    <text evidence="1">The sequence shown here is derived from an EMBL/GenBank/DDBJ whole genome shotgun (WGS) entry which is preliminary data.</text>
</comment>
<gene>
    <name evidence="1" type="ORF">OXD698_LOCUS53892</name>
</gene>
<reference evidence="1" key="1">
    <citation type="submission" date="2021-02" db="EMBL/GenBank/DDBJ databases">
        <authorList>
            <person name="Nowell W R."/>
        </authorList>
    </citation>
    <scope>NUCLEOTIDE SEQUENCE</scope>
</reference>
<dbReference type="EMBL" id="CAJOAZ010031740">
    <property type="protein sequence ID" value="CAF4442236.1"/>
    <property type="molecule type" value="Genomic_DNA"/>
</dbReference>
<sequence>ELQTERETIKRYEQELQSMKYLFEIILKEKQTQNDQLQHERQCKIIFF</sequence>
<proteinExistence type="predicted"/>
<evidence type="ECO:0000313" key="2">
    <source>
        <dbReference type="Proteomes" id="UP000663844"/>
    </source>
</evidence>
<dbReference type="Proteomes" id="UP000663844">
    <property type="component" value="Unassembled WGS sequence"/>
</dbReference>
<organism evidence="1 2">
    <name type="scientific">Adineta steineri</name>
    <dbReference type="NCBI Taxonomy" id="433720"/>
    <lineage>
        <taxon>Eukaryota</taxon>
        <taxon>Metazoa</taxon>
        <taxon>Spiralia</taxon>
        <taxon>Gnathifera</taxon>
        <taxon>Rotifera</taxon>
        <taxon>Eurotatoria</taxon>
        <taxon>Bdelloidea</taxon>
        <taxon>Adinetida</taxon>
        <taxon>Adinetidae</taxon>
        <taxon>Adineta</taxon>
    </lineage>
</organism>
<dbReference type="AlphaFoldDB" id="A0A820RVT7"/>